<dbReference type="GO" id="GO:0061630">
    <property type="term" value="F:ubiquitin protein ligase activity"/>
    <property type="evidence" value="ECO:0007669"/>
    <property type="project" value="UniProtKB-EC"/>
</dbReference>
<comment type="catalytic activity">
    <reaction evidence="1">
        <text>S-ubiquitinyl-[E2 ubiquitin-conjugating enzyme]-L-cysteine + [acceptor protein]-L-lysine = [E2 ubiquitin-conjugating enzyme]-L-cysteine + N(6)-ubiquitinyl-[acceptor protein]-L-lysine.</text>
        <dbReference type="EC" id="2.3.2.27"/>
    </reaction>
</comment>
<dbReference type="InterPro" id="IPR001841">
    <property type="entry name" value="Znf_RING"/>
</dbReference>
<evidence type="ECO:0000256" key="5">
    <source>
        <dbReference type="ARBA" id="ARBA00022771"/>
    </source>
</evidence>
<dbReference type="InterPro" id="IPR013083">
    <property type="entry name" value="Znf_RING/FYVE/PHD"/>
</dbReference>
<keyword evidence="13" id="KW-1185">Reference proteome</keyword>
<sequence>MASSSPSSSAVGTSAGSGPRIQQTNTVDRRGNWYTTLAQTVDRDLFGNSQPPMAHRNNVNGSCVQPPLAHCSLQPPQAHSNARHPPPPQPFHHRCHQPPPDAPSRSVQREYTPASPSPLLLGGSPQVMHAPVQQQTLPHPRNNLVPPHLLMNPWHHFSAPGINISIGTAGPPIQVHGPRIYQTHTHLHELVRFEERLGSVVAGASQSCIERNTISYRYKTRATPPQDDAHATSSSPKNTTAAEATATAADSDVDTSERCTICLSDFEDSDEVRRLPCMHLFHIGCVDTWLSSNRRCPICRVDIETASKGDATDVSNAHNDDADEVDVMDTPRVFIEPSAQW</sequence>
<dbReference type="PANTHER" id="PTHR22937:SF65">
    <property type="entry name" value="E3 UBIQUITIN-PROTEIN LIGASE ARK2C"/>
    <property type="match status" value="1"/>
</dbReference>
<keyword evidence="6" id="KW-0833">Ubl conjugation pathway</keyword>
<dbReference type="SMART" id="SM00744">
    <property type="entry name" value="RINGv"/>
    <property type="match status" value="1"/>
</dbReference>
<dbReference type="HOGENOM" id="CLU_814429_0_0_1"/>
<evidence type="ECO:0000256" key="1">
    <source>
        <dbReference type="ARBA" id="ARBA00000900"/>
    </source>
</evidence>
<organism evidence="11">
    <name type="scientific">Capitella teleta</name>
    <name type="common">Polychaete worm</name>
    <dbReference type="NCBI Taxonomy" id="283909"/>
    <lineage>
        <taxon>Eukaryota</taxon>
        <taxon>Metazoa</taxon>
        <taxon>Spiralia</taxon>
        <taxon>Lophotrochozoa</taxon>
        <taxon>Annelida</taxon>
        <taxon>Polychaeta</taxon>
        <taxon>Sedentaria</taxon>
        <taxon>Scolecida</taxon>
        <taxon>Capitellidae</taxon>
        <taxon>Capitella</taxon>
    </lineage>
</organism>
<dbReference type="SMART" id="SM00184">
    <property type="entry name" value="RING"/>
    <property type="match status" value="1"/>
</dbReference>
<accession>R7UYG0</accession>
<reference evidence="13" key="1">
    <citation type="submission" date="2012-12" db="EMBL/GenBank/DDBJ databases">
        <authorList>
            <person name="Hellsten U."/>
            <person name="Grimwood J."/>
            <person name="Chapman J.A."/>
            <person name="Shapiro H."/>
            <person name="Aerts A."/>
            <person name="Otillar R.P."/>
            <person name="Terry A.Y."/>
            <person name="Boore J.L."/>
            <person name="Simakov O."/>
            <person name="Marletaz F."/>
            <person name="Cho S.-J."/>
            <person name="Edsinger-Gonzales E."/>
            <person name="Havlak P."/>
            <person name="Kuo D.-H."/>
            <person name="Larsson T."/>
            <person name="Lv J."/>
            <person name="Arendt D."/>
            <person name="Savage R."/>
            <person name="Osoegawa K."/>
            <person name="de Jong P."/>
            <person name="Lindberg D.R."/>
            <person name="Seaver E.C."/>
            <person name="Weisblat D.A."/>
            <person name="Putnam N.H."/>
            <person name="Grigoriev I.V."/>
            <person name="Rokhsar D.S."/>
        </authorList>
    </citation>
    <scope>NUCLEOTIDE SEQUENCE</scope>
    <source>
        <strain evidence="13">I ESC-2004</strain>
    </source>
</reference>
<evidence type="ECO:0000256" key="2">
    <source>
        <dbReference type="ARBA" id="ARBA00012483"/>
    </source>
</evidence>
<evidence type="ECO:0000256" key="8">
    <source>
        <dbReference type="PROSITE-ProRule" id="PRU00175"/>
    </source>
</evidence>
<feature type="region of interest" description="Disordered" evidence="9">
    <location>
        <begin position="70"/>
        <end position="125"/>
    </location>
</feature>
<dbReference type="SUPFAM" id="SSF57850">
    <property type="entry name" value="RING/U-box"/>
    <property type="match status" value="1"/>
</dbReference>
<keyword evidence="4" id="KW-0479">Metal-binding</keyword>
<feature type="domain" description="RING-type" evidence="10">
    <location>
        <begin position="259"/>
        <end position="300"/>
    </location>
</feature>
<dbReference type="PROSITE" id="PS50089">
    <property type="entry name" value="ZF_RING_2"/>
    <property type="match status" value="1"/>
</dbReference>
<reference evidence="12" key="3">
    <citation type="submission" date="2015-06" db="UniProtKB">
        <authorList>
            <consortium name="EnsemblMetazoa"/>
        </authorList>
    </citation>
    <scope>IDENTIFICATION</scope>
</reference>
<feature type="region of interest" description="Disordered" evidence="9">
    <location>
        <begin position="1"/>
        <end position="32"/>
    </location>
</feature>
<dbReference type="STRING" id="283909.R7UYG0"/>
<dbReference type="GO" id="GO:0008270">
    <property type="term" value="F:zinc ion binding"/>
    <property type="evidence" value="ECO:0007669"/>
    <property type="project" value="UniProtKB-KW"/>
</dbReference>
<keyword evidence="7" id="KW-0862">Zinc</keyword>
<dbReference type="OrthoDB" id="9984778at2759"/>
<evidence type="ECO:0000256" key="6">
    <source>
        <dbReference type="ARBA" id="ARBA00022786"/>
    </source>
</evidence>
<dbReference type="InterPro" id="IPR011016">
    <property type="entry name" value="Znf_RING-CH"/>
</dbReference>
<dbReference type="InterPro" id="IPR045191">
    <property type="entry name" value="MBR1/2-like"/>
</dbReference>
<dbReference type="FunFam" id="3.30.40.10:FF:000388">
    <property type="entry name" value="Putative RING zinc finger domain superfamily protein"/>
    <property type="match status" value="1"/>
</dbReference>
<dbReference type="EC" id="2.3.2.27" evidence="2"/>
<keyword evidence="3" id="KW-0808">Transferase</keyword>
<evidence type="ECO:0000256" key="4">
    <source>
        <dbReference type="ARBA" id="ARBA00022723"/>
    </source>
</evidence>
<dbReference type="EMBL" id="KB296765">
    <property type="protein sequence ID" value="ELU11354.1"/>
    <property type="molecule type" value="Genomic_DNA"/>
</dbReference>
<dbReference type="CDD" id="cd16474">
    <property type="entry name" value="RING-H2_RNF111-like"/>
    <property type="match status" value="1"/>
</dbReference>
<dbReference type="EnsemblMetazoa" id="CapteT180387">
    <property type="protein sequence ID" value="CapteP180387"/>
    <property type="gene ID" value="CapteG180387"/>
</dbReference>
<dbReference type="GO" id="GO:0005634">
    <property type="term" value="C:nucleus"/>
    <property type="evidence" value="ECO:0007669"/>
    <property type="project" value="TreeGrafter"/>
</dbReference>
<evidence type="ECO:0000259" key="10">
    <source>
        <dbReference type="PROSITE" id="PS50089"/>
    </source>
</evidence>
<protein>
    <recommendedName>
        <fullName evidence="2">RING-type E3 ubiquitin transferase</fullName>
        <ecNumber evidence="2">2.3.2.27</ecNumber>
    </recommendedName>
</protein>
<feature type="region of interest" description="Disordered" evidence="9">
    <location>
        <begin position="219"/>
        <end position="250"/>
    </location>
</feature>
<dbReference type="Proteomes" id="UP000014760">
    <property type="component" value="Unassembled WGS sequence"/>
</dbReference>
<dbReference type="EMBL" id="AMQN01005769">
    <property type="status" value="NOT_ANNOTATED_CDS"/>
    <property type="molecule type" value="Genomic_DNA"/>
</dbReference>
<evidence type="ECO:0000256" key="7">
    <source>
        <dbReference type="ARBA" id="ARBA00022833"/>
    </source>
</evidence>
<evidence type="ECO:0000256" key="3">
    <source>
        <dbReference type="ARBA" id="ARBA00022679"/>
    </source>
</evidence>
<name>R7UYG0_CAPTE</name>
<evidence type="ECO:0000313" key="11">
    <source>
        <dbReference type="EMBL" id="ELU11354.1"/>
    </source>
</evidence>
<evidence type="ECO:0000256" key="9">
    <source>
        <dbReference type="SAM" id="MobiDB-lite"/>
    </source>
</evidence>
<evidence type="ECO:0000313" key="13">
    <source>
        <dbReference type="Proteomes" id="UP000014760"/>
    </source>
</evidence>
<dbReference type="AlphaFoldDB" id="R7UYG0"/>
<dbReference type="PANTHER" id="PTHR22937">
    <property type="entry name" value="E3 UBIQUITIN-PROTEIN LIGASE RNF165"/>
    <property type="match status" value="1"/>
</dbReference>
<keyword evidence="5 8" id="KW-0863">Zinc-finger</keyword>
<feature type="compositionally biased region" description="Low complexity" evidence="9">
    <location>
        <begin position="1"/>
        <end position="18"/>
    </location>
</feature>
<reference evidence="11 13" key="2">
    <citation type="journal article" date="2013" name="Nature">
        <title>Insights into bilaterian evolution from three spiralian genomes.</title>
        <authorList>
            <person name="Simakov O."/>
            <person name="Marletaz F."/>
            <person name="Cho S.J."/>
            <person name="Edsinger-Gonzales E."/>
            <person name="Havlak P."/>
            <person name="Hellsten U."/>
            <person name="Kuo D.H."/>
            <person name="Larsson T."/>
            <person name="Lv J."/>
            <person name="Arendt D."/>
            <person name="Savage R."/>
            <person name="Osoegawa K."/>
            <person name="de Jong P."/>
            <person name="Grimwood J."/>
            <person name="Chapman J.A."/>
            <person name="Shapiro H."/>
            <person name="Aerts A."/>
            <person name="Otillar R.P."/>
            <person name="Terry A.Y."/>
            <person name="Boore J.L."/>
            <person name="Grigoriev I.V."/>
            <person name="Lindberg D.R."/>
            <person name="Seaver E.C."/>
            <person name="Weisblat D.A."/>
            <person name="Putnam N.H."/>
            <person name="Rokhsar D.S."/>
        </authorList>
    </citation>
    <scope>NUCLEOTIDE SEQUENCE</scope>
    <source>
        <strain evidence="11 13">I ESC-2004</strain>
    </source>
</reference>
<gene>
    <name evidence="11" type="ORF">CAPTEDRAFT_180387</name>
</gene>
<feature type="compositionally biased region" description="Low complexity" evidence="9">
    <location>
        <begin position="239"/>
        <end position="249"/>
    </location>
</feature>
<dbReference type="Pfam" id="PF13639">
    <property type="entry name" value="zf-RING_2"/>
    <property type="match status" value="1"/>
</dbReference>
<evidence type="ECO:0000313" key="12">
    <source>
        <dbReference type="EnsemblMetazoa" id="CapteP180387"/>
    </source>
</evidence>
<proteinExistence type="predicted"/>
<dbReference type="Gene3D" id="3.30.40.10">
    <property type="entry name" value="Zinc/RING finger domain, C3HC4 (zinc finger)"/>
    <property type="match status" value="1"/>
</dbReference>